<reference evidence="2 3" key="1">
    <citation type="submission" date="2016-10" db="EMBL/GenBank/DDBJ databases">
        <authorList>
            <person name="de Groot N.N."/>
        </authorList>
    </citation>
    <scope>NUCLEOTIDE SEQUENCE [LARGE SCALE GENOMIC DNA]</scope>
    <source>
        <strain evidence="2 3">DSM 25232</strain>
    </source>
</reference>
<protein>
    <recommendedName>
        <fullName evidence="4">DoxX protein</fullName>
    </recommendedName>
</protein>
<dbReference type="OrthoDB" id="102112at2"/>
<keyword evidence="1" id="KW-0812">Transmembrane</keyword>
<keyword evidence="1" id="KW-1133">Transmembrane helix</keyword>
<evidence type="ECO:0000313" key="3">
    <source>
        <dbReference type="Proteomes" id="UP000198521"/>
    </source>
</evidence>
<organism evidence="2 3">
    <name type="scientific">Aquimarina amphilecti</name>
    <dbReference type="NCBI Taxonomy" id="1038014"/>
    <lineage>
        <taxon>Bacteria</taxon>
        <taxon>Pseudomonadati</taxon>
        <taxon>Bacteroidota</taxon>
        <taxon>Flavobacteriia</taxon>
        <taxon>Flavobacteriales</taxon>
        <taxon>Flavobacteriaceae</taxon>
        <taxon>Aquimarina</taxon>
    </lineage>
</organism>
<feature type="transmembrane region" description="Helical" evidence="1">
    <location>
        <begin position="53"/>
        <end position="73"/>
    </location>
</feature>
<keyword evidence="3" id="KW-1185">Reference proteome</keyword>
<evidence type="ECO:0000256" key="1">
    <source>
        <dbReference type="SAM" id="Phobius"/>
    </source>
</evidence>
<dbReference type="Proteomes" id="UP000198521">
    <property type="component" value="Unassembled WGS sequence"/>
</dbReference>
<gene>
    <name evidence="2" type="ORF">SAMN04487910_2914</name>
</gene>
<keyword evidence="1" id="KW-0472">Membrane</keyword>
<dbReference type="AlphaFoldDB" id="A0A1H7RXU0"/>
<dbReference type="RefSeq" id="WP_091409802.1">
    <property type="nucleotide sequence ID" value="NZ_FOAB01000005.1"/>
</dbReference>
<feature type="transmembrane region" description="Helical" evidence="1">
    <location>
        <begin position="13"/>
        <end position="33"/>
    </location>
</feature>
<evidence type="ECO:0008006" key="4">
    <source>
        <dbReference type="Google" id="ProtNLM"/>
    </source>
</evidence>
<evidence type="ECO:0000313" key="2">
    <source>
        <dbReference type="EMBL" id="SEL64908.1"/>
    </source>
</evidence>
<sequence>MKPSGSGDTTADYVFQFVYLYISVIVTIIWSIIDLKRSNYNKLLLYTRTLVRYYLIATMFSYGFSKAFTLQFLELRNIDLIKTFGNQSPMGLMWNFMEYSDTYTKFSGYAEIFAGILLIFRKTTLLGAFMVVGVMFNVFMMNMSYDIPVKLYSGLLTTMGLFLLAPDISKIINFFILNKAVQPKNIPKYFAKKKLTIAAISIKIIVIGYLFYTNIDGSIEGEKQWGKKAPKTALFGIYEVKEFIKNNDTLPPLTTDTIRWKRLIVDKRYSNIQTMDEMFIRLKEKTDSITQTLNLISYSDSTDIRSFSYKIKDSIYIFEGTYNCDNLKIITKKKERNEFLLINRGFHWINENPFNR</sequence>
<proteinExistence type="predicted"/>
<feature type="transmembrane region" description="Helical" evidence="1">
    <location>
        <begin position="125"/>
        <end position="145"/>
    </location>
</feature>
<name>A0A1H7RXU0_AQUAM</name>
<dbReference type="STRING" id="1038014.SAMN04487910_2914"/>
<feature type="transmembrane region" description="Helical" evidence="1">
    <location>
        <begin position="195"/>
        <end position="212"/>
    </location>
</feature>
<accession>A0A1H7RXU0</accession>
<dbReference type="EMBL" id="FOAB01000005">
    <property type="protein sequence ID" value="SEL64908.1"/>
    <property type="molecule type" value="Genomic_DNA"/>
</dbReference>
<feature type="transmembrane region" description="Helical" evidence="1">
    <location>
        <begin position="151"/>
        <end position="175"/>
    </location>
</feature>